<protein>
    <submittedName>
        <fullName evidence="2">Uncharacterized protein</fullName>
    </submittedName>
</protein>
<feature type="transmembrane region" description="Helical" evidence="1">
    <location>
        <begin position="40"/>
        <end position="61"/>
    </location>
</feature>
<dbReference type="EMBL" id="MGJP01000045">
    <property type="protein sequence ID" value="OGN09071.1"/>
    <property type="molecule type" value="Genomic_DNA"/>
</dbReference>
<sequence>MDFLVAVAIPLYMLMLPYTLAGFGVIGSAISLYKHSLNPLAYSFLAALFVNVGVVLLYLNFAHFG</sequence>
<gene>
    <name evidence="2" type="ORF">A3J46_06160</name>
</gene>
<keyword evidence="1" id="KW-1133">Transmembrane helix</keyword>
<evidence type="ECO:0000313" key="3">
    <source>
        <dbReference type="Proteomes" id="UP000177167"/>
    </source>
</evidence>
<comment type="caution">
    <text evidence="2">The sequence shown here is derived from an EMBL/GenBank/DDBJ whole genome shotgun (WGS) entry which is preliminary data.</text>
</comment>
<accession>A0A1F8F7D6</accession>
<name>A0A1F8F7D6_9BACT</name>
<reference evidence="2 3" key="1">
    <citation type="journal article" date="2016" name="Nat. Commun.">
        <title>Thousands of microbial genomes shed light on interconnected biogeochemical processes in an aquifer system.</title>
        <authorList>
            <person name="Anantharaman K."/>
            <person name="Brown C.T."/>
            <person name="Hug L.A."/>
            <person name="Sharon I."/>
            <person name="Castelle C.J."/>
            <person name="Probst A.J."/>
            <person name="Thomas B.C."/>
            <person name="Singh A."/>
            <person name="Wilkins M.J."/>
            <person name="Karaoz U."/>
            <person name="Brodie E.L."/>
            <person name="Williams K.H."/>
            <person name="Hubbard S.S."/>
            <person name="Banfield J.F."/>
        </authorList>
    </citation>
    <scope>NUCLEOTIDE SEQUENCE [LARGE SCALE GENOMIC DNA]</scope>
</reference>
<dbReference type="AlphaFoldDB" id="A0A1F8F7D6"/>
<keyword evidence="1" id="KW-0472">Membrane</keyword>
<evidence type="ECO:0000313" key="2">
    <source>
        <dbReference type="EMBL" id="OGN09071.1"/>
    </source>
</evidence>
<proteinExistence type="predicted"/>
<keyword evidence="1" id="KW-0812">Transmembrane</keyword>
<dbReference type="Proteomes" id="UP000177167">
    <property type="component" value="Unassembled WGS sequence"/>
</dbReference>
<feature type="transmembrane region" description="Helical" evidence="1">
    <location>
        <begin position="12"/>
        <end position="33"/>
    </location>
</feature>
<organism evidence="2 3">
    <name type="scientific">Candidatus Yanofskybacteria bacterium RIFCSPHIGHO2_02_FULL_41_11</name>
    <dbReference type="NCBI Taxonomy" id="1802675"/>
    <lineage>
        <taxon>Bacteria</taxon>
        <taxon>Candidatus Yanofskyibacteriota</taxon>
    </lineage>
</organism>
<evidence type="ECO:0000256" key="1">
    <source>
        <dbReference type="SAM" id="Phobius"/>
    </source>
</evidence>